<evidence type="ECO:0000259" key="7">
    <source>
        <dbReference type="PROSITE" id="PS51406"/>
    </source>
</evidence>
<dbReference type="InterPro" id="IPR036056">
    <property type="entry name" value="Fibrinogen-like_C"/>
</dbReference>
<keyword evidence="9" id="KW-1185">Reference proteome</keyword>
<sequence>MEWNGDEDGEEMGMGFGCRSGGGGDRERIGMVMEWGRDEDGDRDENGMWKKWKWRLGMAGNGNKGEDGEETGVEGMGMRFGWQSSGDGDEMERGETAMPGTAGQGSQGKGRGCPGWIFETGSGRVWRVSRGCSAGAAGRAGVGLGAGKANKAAGKGGAGRARGGHSPQRCAALRPDADKRGGAAAGRASGPAVMQLSGAALLLCAAAAGMAAGPAPGMGRTGTERRTAAAGGKERRAQFASWDEVNVIAHGLLQLGHGLKEHVDRTKGQMRELGSRLSAHNSSMGRLLRQARETQEQGELLRASVRELEGRGRQLFNLSETLRQRLEEVAADKAEIQGRLEQLEGRVRQALQARPAENQSSKDLGALQTLMDAQNSRIEELLQKIKQQQYKLDKQNLQIKSLQSKVNLLIPLHLKDNKTQSPKWKISPKKSFSHTNQSHNVSVEPALPHTELPEDCQQLFLAGQQSSGVFQVQPSGSQPFKVYCDMTAEGGWTVIQRRTDGSVDFDQLWDAYKNGFGDLHGDFWLGLEKIHHLVQEGRYNLLIELEDWEGNSQEIQFEFSLGGESTAYTLNLLGPLSGELENAIGDFRQLPFSTRDRDHDLKADTNCAKHLSGGWWFSTCGHANLNGKYFRSIPRQRHERKQGIFWKTWKGRYYPLKSTTMKIQPAALEAEP</sequence>
<dbReference type="InterPro" id="IPR020837">
    <property type="entry name" value="Fibrinogen_CS"/>
</dbReference>
<comment type="subcellular location">
    <subcellularLocation>
        <location evidence="1">Secreted</location>
    </subcellularLocation>
</comment>
<reference evidence="8" key="1">
    <citation type="submission" date="2025-08" db="UniProtKB">
        <authorList>
            <consortium name="Ensembl"/>
        </authorList>
    </citation>
    <scope>IDENTIFICATION</scope>
</reference>
<reference evidence="8" key="2">
    <citation type="submission" date="2025-09" db="UniProtKB">
        <authorList>
            <consortium name="Ensembl"/>
        </authorList>
    </citation>
    <scope>IDENTIFICATION</scope>
</reference>
<dbReference type="CDD" id="cd00087">
    <property type="entry name" value="FReD"/>
    <property type="match status" value="1"/>
</dbReference>
<dbReference type="Ensembl" id="ENSPCLT00000030207.1">
    <property type="protein sequence ID" value="ENSPCLP00000021776.1"/>
    <property type="gene ID" value="ENSPCLG00000019175.1"/>
</dbReference>
<keyword evidence="3" id="KW-1015">Disulfide bond</keyword>
<feature type="region of interest" description="Disordered" evidence="6">
    <location>
        <begin position="146"/>
        <end position="187"/>
    </location>
</feature>
<keyword evidence="5" id="KW-0175">Coiled coil</keyword>
<dbReference type="AlphaFoldDB" id="A0A669R2Z0"/>
<name>A0A669R2Z0_PHACC</name>
<feature type="region of interest" description="Disordered" evidence="6">
    <location>
        <begin position="86"/>
        <end position="112"/>
    </location>
</feature>
<evidence type="ECO:0000256" key="5">
    <source>
        <dbReference type="SAM" id="Coils"/>
    </source>
</evidence>
<dbReference type="NCBIfam" id="NF040941">
    <property type="entry name" value="GGGWT_bact"/>
    <property type="match status" value="1"/>
</dbReference>
<dbReference type="InterPro" id="IPR014716">
    <property type="entry name" value="Fibrinogen_a/b/g_C_1"/>
</dbReference>
<feature type="coiled-coil region" evidence="5">
    <location>
        <begin position="319"/>
        <end position="405"/>
    </location>
</feature>
<dbReference type="OMA" id="RDENGMW"/>
<evidence type="ECO:0000256" key="2">
    <source>
        <dbReference type="ARBA" id="ARBA00022525"/>
    </source>
</evidence>
<dbReference type="PROSITE" id="PS51406">
    <property type="entry name" value="FIBRINOGEN_C_2"/>
    <property type="match status" value="1"/>
</dbReference>
<dbReference type="SUPFAM" id="SSF56496">
    <property type="entry name" value="Fibrinogen C-terminal domain-like"/>
    <property type="match status" value="1"/>
</dbReference>
<feature type="compositionally biased region" description="Gly residues" evidence="6">
    <location>
        <begin position="102"/>
        <end position="112"/>
    </location>
</feature>
<evidence type="ECO:0000313" key="9">
    <source>
        <dbReference type="Proteomes" id="UP000472261"/>
    </source>
</evidence>
<organism evidence="8 9">
    <name type="scientific">Phasianus colchicus</name>
    <name type="common">Common pheasant</name>
    <dbReference type="NCBI Taxonomy" id="9054"/>
    <lineage>
        <taxon>Eukaryota</taxon>
        <taxon>Metazoa</taxon>
        <taxon>Chordata</taxon>
        <taxon>Craniata</taxon>
        <taxon>Vertebrata</taxon>
        <taxon>Euteleostomi</taxon>
        <taxon>Archelosauria</taxon>
        <taxon>Archosauria</taxon>
        <taxon>Dinosauria</taxon>
        <taxon>Saurischia</taxon>
        <taxon>Theropoda</taxon>
        <taxon>Coelurosauria</taxon>
        <taxon>Aves</taxon>
        <taxon>Neognathae</taxon>
        <taxon>Galloanserae</taxon>
        <taxon>Galliformes</taxon>
        <taxon>Phasianidae</taxon>
        <taxon>Phasianinae</taxon>
        <taxon>Phasianus</taxon>
    </lineage>
</organism>
<feature type="domain" description="Fibrinogen C-terminal" evidence="7">
    <location>
        <begin position="447"/>
        <end position="667"/>
    </location>
</feature>
<keyword evidence="2" id="KW-0964">Secreted</keyword>
<dbReference type="GO" id="GO:0005201">
    <property type="term" value="F:extracellular matrix structural constituent"/>
    <property type="evidence" value="ECO:0007669"/>
    <property type="project" value="TreeGrafter"/>
</dbReference>
<evidence type="ECO:0000256" key="6">
    <source>
        <dbReference type="SAM" id="MobiDB-lite"/>
    </source>
</evidence>
<dbReference type="PROSITE" id="PS00514">
    <property type="entry name" value="FIBRINOGEN_C_1"/>
    <property type="match status" value="1"/>
</dbReference>
<dbReference type="PANTHER" id="PTHR47221">
    <property type="entry name" value="FIBRINOGEN ALPHA CHAIN"/>
    <property type="match status" value="1"/>
</dbReference>
<dbReference type="GO" id="GO:0030674">
    <property type="term" value="F:protein-macromolecule adaptor activity"/>
    <property type="evidence" value="ECO:0007669"/>
    <property type="project" value="TreeGrafter"/>
</dbReference>
<dbReference type="GO" id="GO:0034116">
    <property type="term" value="P:positive regulation of heterotypic cell-cell adhesion"/>
    <property type="evidence" value="ECO:0007669"/>
    <property type="project" value="TreeGrafter"/>
</dbReference>
<keyword evidence="4" id="KW-0325">Glycoprotein</keyword>
<dbReference type="Proteomes" id="UP000472261">
    <property type="component" value="Unplaced"/>
</dbReference>
<feature type="region of interest" description="Disordered" evidence="6">
    <location>
        <begin position="1"/>
        <end position="26"/>
    </location>
</feature>
<dbReference type="InterPro" id="IPR037579">
    <property type="entry name" value="FIB_ANG-like"/>
</dbReference>
<dbReference type="Pfam" id="PF00147">
    <property type="entry name" value="Fibrinogen_C"/>
    <property type="match status" value="1"/>
</dbReference>
<dbReference type="GO" id="GO:0072377">
    <property type="term" value="P:blood coagulation, common pathway"/>
    <property type="evidence" value="ECO:0007669"/>
    <property type="project" value="TreeGrafter"/>
</dbReference>
<dbReference type="GO" id="GO:0005577">
    <property type="term" value="C:fibrinogen complex"/>
    <property type="evidence" value="ECO:0007669"/>
    <property type="project" value="TreeGrafter"/>
</dbReference>
<dbReference type="InterPro" id="IPR002181">
    <property type="entry name" value="Fibrinogen_a/b/g_C_dom"/>
</dbReference>
<feature type="compositionally biased region" description="Gly residues" evidence="6">
    <location>
        <begin position="12"/>
        <end position="23"/>
    </location>
</feature>
<dbReference type="GO" id="GO:0042730">
    <property type="term" value="P:fibrinolysis"/>
    <property type="evidence" value="ECO:0007669"/>
    <property type="project" value="TreeGrafter"/>
</dbReference>
<evidence type="ECO:0000256" key="4">
    <source>
        <dbReference type="ARBA" id="ARBA00023180"/>
    </source>
</evidence>
<evidence type="ECO:0000313" key="8">
    <source>
        <dbReference type="Ensembl" id="ENSPCLP00000021776.1"/>
    </source>
</evidence>
<proteinExistence type="predicted"/>
<dbReference type="GO" id="GO:0070527">
    <property type="term" value="P:platelet aggregation"/>
    <property type="evidence" value="ECO:0007669"/>
    <property type="project" value="TreeGrafter"/>
</dbReference>
<evidence type="ECO:0000256" key="3">
    <source>
        <dbReference type="ARBA" id="ARBA00023157"/>
    </source>
</evidence>
<accession>A0A669R2Z0</accession>
<dbReference type="Gene3D" id="3.90.215.10">
    <property type="entry name" value="Gamma Fibrinogen, chain A, domain 1"/>
    <property type="match status" value="1"/>
</dbReference>
<dbReference type="PANTHER" id="PTHR47221:SF5">
    <property type="entry name" value="FIBRINOGEN C-TERMINAL DOMAIN-CONTAINING PROTEIN"/>
    <property type="match status" value="1"/>
</dbReference>
<dbReference type="SMART" id="SM00186">
    <property type="entry name" value="FBG"/>
    <property type="match status" value="1"/>
</dbReference>
<feature type="compositionally biased region" description="Acidic residues" evidence="6">
    <location>
        <begin position="1"/>
        <end position="11"/>
    </location>
</feature>
<evidence type="ECO:0000256" key="1">
    <source>
        <dbReference type="ARBA" id="ARBA00004613"/>
    </source>
</evidence>
<protein>
    <submittedName>
        <fullName evidence="8">Angiopoietin like 4</fullName>
    </submittedName>
</protein>